<evidence type="ECO:0000313" key="6">
    <source>
        <dbReference type="Proteomes" id="UP001164803"/>
    </source>
</evidence>
<name>A0ABY6Z9R5_9BACL</name>
<dbReference type="PROSITE" id="PS50995">
    <property type="entry name" value="HTH_MARR_2"/>
    <property type="match status" value="1"/>
</dbReference>
<accession>A0ABY6Z9R5</accession>
<reference evidence="5" key="1">
    <citation type="submission" date="2022-08" db="EMBL/GenBank/DDBJ databases">
        <title>Alicyclobacillus dauci DSM2870, complete genome.</title>
        <authorList>
            <person name="Wang Q."/>
            <person name="Cai R."/>
            <person name="Wang Z."/>
        </authorList>
    </citation>
    <scope>NUCLEOTIDE SEQUENCE</scope>
    <source>
        <strain evidence="5">DSM 28700</strain>
    </source>
</reference>
<proteinExistence type="predicted"/>
<sequence length="146" mass="16451">MNSSDNMENVSRLDTILERLVRIMKTRSEPIGLTTTQFFVLRYLDFTQQAKSSDLARIAGLSPGAITQVCDELVRLGFVERVRSKEDRRVVFVELTEAGRSKLKAILSQRAIRLGQLMDKLGAEDANRLIELLERLVGILNAESKS</sequence>
<dbReference type="InterPro" id="IPR000835">
    <property type="entry name" value="HTH_MarR-typ"/>
</dbReference>
<evidence type="ECO:0000256" key="1">
    <source>
        <dbReference type="ARBA" id="ARBA00023015"/>
    </source>
</evidence>
<evidence type="ECO:0000256" key="3">
    <source>
        <dbReference type="ARBA" id="ARBA00023163"/>
    </source>
</evidence>
<keyword evidence="6" id="KW-1185">Reference proteome</keyword>
<keyword evidence="3" id="KW-0804">Transcription</keyword>
<evidence type="ECO:0000313" key="5">
    <source>
        <dbReference type="EMBL" id="WAH38906.1"/>
    </source>
</evidence>
<dbReference type="PANTHER" id="PTHR33164:SF43">
    <property type="entry name" value="HTH-TYPE TRANSCRIPTIONAL REPRESSOR YETL"/>
    <property type="match status" value="1"/>
</dbReference>
<dbReference type="Gene3D" id="1.10.10.10">
    <property type="entry name" value="Winged helix-like DNA-binding domain superfamily/Winged helix DNA-binding domain"/>
    <property type="match status" value="1"/>
</dbReference>
<dbReference type="SUPFAM" id="SSF46785">
    <property type="entry name" value="Winged helix' DNA-binding domain"/>
    <property type="match status" value="1"/>
</dbReference>
<dbReference type="PANTHER" id="PTHR33164">
    <property type="entry name" value="TRANSCRIPTIONAL REGULATOR, MARR FAMILY"/>
    <property type="match status" value="1"/>
</dbReference>
<dbReference type="RefSeq" id="WP_268046516.1">
    <property type="nucleotide sequence ID" value="NZ_CP104064.1"/>
</dbReference>
<feature type="domain" description="HTH marR-type" evidence="4">
    <location>
        <begin position="10"/>
        <end position="138"/>
    </location>
</feature>
<dbReference type="InterPro" id="IPR036388">
    <property type="entry name" value="WH-like_DNA-bd_sf"/>
</dbReference>
<dbReference type="Pfam" id="PF22381">
    <property type="entry name" value="Staph_reg_Sar_Rot"/>
    <property type="match status" value="1"/>
</dbReference>
<dbReference type="PRINTS" id="PR00598">
    <property type="entry name" value="HTHMARR"/>
</dbReference>
<keyword evidence="2" id="KW-0238">DNA-binding</keyword>
<dbReference type="SMART" id="SM00347">
    <property type="entry name" value="HTH_MARR"/>
    <property type="match status" value="1"/>
</dbReference>
<evidence type="ECO:0000259" key="4">
    <source>
        <dbReference type="PROSITE" id="PS50995"/>
    </source>
</evidence>
<dbReference type="Proteomes" id="UP001164803">
    <property type="component" value="Chromosome"/>
</dbReference>
<organism evidence="5 6">
    <name type="scientific">Alicyclobacillus dauci</name>
    <dbReference type="NCBI Taxonomy" id="1475485"/>
    <lineage>
        <taxon>Bacteria</taxon>
        <taxon>Bacillati</taxon>
        <taxon>Bacillota</taxon>
        <taxon>Bacilli</taxon>
        <taxon>Bacillales</taxon>
        <taxon>Alicyclobacillaceae</taxon>
        <taxon>Alicyclobacillus</taxon>
    </lineage>
</organism>
<keyword evidence="1" id="KW-0805">Transcription regulation</keyword>
<dbReference type="InterPro" id="IPR055166">
    <property type="entry name" value="Transc_reg_Sar_Rot_HTH"/>
</dbReference>
<protein>
    <submittedName>
        <fullName evidence="5">MarR family transcriptional regulator</fullName>
    </submittedName>
</protein>
<dbReference type="InterPro" id="IPR036390">
    <property type="entry name" value="WH_DNA-bd_sf"/>
</dbReference>
<evidence type="ECO:0000256" key="2">
    <source>
        <dbReference type="ARBA" id="ARBA00023125"/>
    </source>
</evidence>
<dbReference type="EMBL" id="CP104064">
    <property type="protein sequence ID" value="WAH38906.1"/>
    <property type="molecule type" value="Genomic_DNA"/>
</dbReference>
<dbReference type="InterPro" id="IPR039422">
    <property type="entry name" value="MarR/SlyA-like"/>
</dbReference>
<gene>
    <name evidence="5" type="ORF">NZD86_10705</name>
</gene>